<protein>
    <recommendedName>
        <fullName evidence="3">EthD domain-containing protein</fullName>
    </recommendedName>
</protein>
<gene>
    <name evidence="1" type="ORF">G7071_01295</name>
</gene>
<dbReference type="AlphaFoldDB" id="A0A6G7YKB1"/>
<proteinExistence type="predicted"/>
<dbReference type="InterPro" id="IPR011008">
    <property type="entry name" value="Dimeric_a/b-barrel"/>
</dbReference>
<reference evidence="1 2" key="1">
    <citation type="submission" date="2020-03" db="EMBL/GenBank/DDBJ databases">
        <title>Nocardioides sp. nov., isolated from fish.</title>
        <authorList>
            <person name="Hyun D.-W."/>
            <person name="Bae J.-W."/>
        </authorList>
    </citation>
    <scope>NUCLEOTIDE SEQUENCE [LARGE SCALE GENOMIC DNA]</scope>
    <source>
        <strain evidence="1 2">HDW12A</strain>
    </source>
</reference>
<evidence type="ECO:0008006" key="3">
    <source>
        <dbReference type="Google" id="ProtNLM"/>
    </source>
</evidence>
<dbReference type="SUPFAM" id="SSF54909">
    <property type="entry name" value="Dimeric alpha+beta barrel"/>
    <property type="match status" value="1"/>
</dbReference>
<name>A0A6G7YKB1_9ACTN</name>
<dbReference type="Proteomes" id="UP000502035">
    <property type="component" value="Chromosome"/>
</dbReference>
<dbReference type="EMBL" id="CP049866">
    <property type="protein sequence ID" value="QIK77179.1"/>
    <property type="molecule type" value="Genomic_DNA"/>
</dbReference>
<sequence length="226" mass="24344">MFALWDVDAAALHAPELHAVLAAAGVVRLQLNTDDEHVAAAMRIPTGPAPIAAVVSVWVPSVEAASLVTAALAAVTGTLAGWEVEERRPIEPPETWDGSRLDGLANIAILRRPDELDVEEWRNRWLVDHTPVAIETQATFGYLQNVVVAPVTAMPDDVAPVAALVEELFPAEAMTDMHAFYGSGGDDVELTDRITRLMASVARIGADRGLDLVPTSRHLYELSDRT</sequence>
<accession>A0A6G7YKB1</accession>
<dbReference type="KEGG" id="npi:G7071_01295"/>
<evidence type="ECO:0000313" key="1">
    <source>
        <dbReference type="EMBL" id="QIK77179.1"/>
    </source>
</evidence>
<keyword evidence="2" id="KW-1185">Reference proteome</keyword>
<evidence type="ECO:0000313" key="2">
    <source>
        <dbReference type="Proteomes" id="UP000502035"/>
    </source>
</evidence>
<organism evidence="1 2">
    <name type="scientific">Nocardioides piscis</name>
    <dbReference type="NCBI Taxonomy" id="2714938"/>
    <lineage>
        <taxon>Bacteria</taxon>
        <taxon>Bacillati</taxon>
        <taxon>Actinomycetota</taxon>
        <taxon>Actinomycetes</taxon>
        <taxon>Propionibacteriales</taxon>
        <taxon>Nocardioidaceae</taxon>
        <taxon>Nocardioides</taxon>
    </lineage>
</organism>